<dbReference type="InterPro" id="IPR013320">
    <property type="entry name" value="ConA-like_dom_sf"/>
</dbReference>
<dbReference type="STRING" id="1314674.A0A0D7BKU6"/>
<reference evidence="3 4" key="1">
    <citation type="journal article" date="2015" name="Fungal Genet. Biol.">
        <title>Evolution of novel wood decay mechanisms in Agaricales revealed by the genome sequences of Fistulina hepatica and Cylindrobasidium torrendii.</title>
        <authorList>
            <person name="Floudas D."/>
            <person name="Held B.W."/>
            <person name="Riley R."/>
            <person name="Nagy L.G."/>
            <person name="Koehler G."/>
            <person name="Ransdell A.S."/>
            <person name="Younus H."/>
            <person name="Chow J."/>
            <person name="Chiniquy J."/>
            <person name="Lipzen A."/>
            <person name="Tritt A."/>
            <person name="Sun H."/>
            <person name="Haridas S."/>
            <person name="LaButti K."/>
            <person name="Ohm R.A."/>
            <person name="Kues U."/>
            <person name="Blanchette R.A."/>
            <person name="Grigoriev I.V."/>
            <person name="Minto R.E."/>
            <person name="Hibbett D.S."/>
        </authorList>
    </citation>
    <scope>NUCLEOTIDE SEQUENCE [LARGE SCALE GENOMIC DNA]</scope>
    <source>
        <strain evidence="3 4">FP15055 ss-10</strain>
    </source>
</reference>
<organism evidence="3 4">
    <name type="scientific">Cylindrobasidium torrendii FP15055 ss-10</name>
    <dbReference type="NCBI Taxonomy" id="1314674"/>
    <lineage>
        <taxon>Eukaryota</taxon>
        <taxon>Fungi</taxon>
        <taxon>Dikarya</taxon>
        <taxon>Basidiomycota</taxon>
        <taxon>Agaricomycotina</taxon>
        <taxon>Agaricomycetes</taxon>
        <taxon>Agaricomycetidae</taxon>
        <taxon>Agaricales</taxon>
        <taxon>Marasmiineae</taxon>
        <taxon>Physalacriaceae</taxon>
        <taxon>Cylindrobasidium</taxon>
    </lineage>
</organism>
<name>A0A0D7BKU6_9AGAR</name>
<dbReference type="InterPro" id="IPR000757">
    <property type="entry name" value="Beta-glucanase-like"/>
</dbReference>
<gene>
    <name evidence="3" type="ORF">CYLTODRAFT_391379</name>
</gene>
<dbReference type="GO" id="GO:0005975">
    <property type="term" value="P:carbohydrate metabolic process"/>
    <property type="evidence" value="ECO:0007669"/>
    <property type="project" value="InterPro"/>
</dbReference>
<proteinExistence type="predicted"/>
<keyword evidence="4" id="KW-1185">Reference proteome</keyword>
<feature type="domain" description="GH16" evidence="2">
    <location>
        <begin position="13"/>
        <end position="242"/>
    </location>
</feature>
<dbReference type="PROSITE" id="PS51762">
    <property type="entry name" value="GH16_2"/>
    <property type="match status" value="1"/>
</dbReference>
<dbReference type="GO" id="GO:0004553">
    <property type="term" value="F:hydrolase activity, hydrolyzing O-glycosyl compounds"/>
    <property type="evidence" value="ECO:0007669"/>
    <property type="project" value="InterPro"/>
</dbReference>
<keyword evidence="1" id="KW-0732">Signal</keyword>
<dbReference type="SUPFAM" id="SSF49899">
    <property type="entry name" value="Concanavalin A-like lectins/glucanases"/>
    <property type="match status" value="1"/>
</dbReference>
<evidence type="ECO:0000256" key="1">
    <source>
        <dbReference type="SAM" id="SignalP"/>
    </source>
</evidence>
<protein>
    <submittedName>
        <fullName evidence="3">Glycoside hydrolase family 16 protein</fullName>
    </submittedName>
</protein>
<evidence type="ECO:0000259" key="2">
    <source>
        <dbReference type="PROSITE" id="PS51762"/>
    </source>
</evidence>
<dbReference type="Proteomes" id="UP000054007">
    <property type="component" value="Unassembled WGS sequence"/>
</dbReference>
<accession>A0A0D7BKU6</accession>
<keyword evidence="3" id="KW-0378">Hydrolase</keyword>
<dbReference type="OrthoDB" id="4524534at2759"/>
<sequence>MKYFAPLALAVGALADVTVIPSDSFNSFGTYWNNFYPWGTDHNGSGRMAASQIKTGSGTLTLVASPTSNPSPPTSSADPHLAIKYASGAVHAKEQITVTDANSYSVYGEFSAPTAVGTWPAFWLTAVSGWPPEVDIGEWKGTAENWYNTFNTSSVVATTRVAWPTDLSFHSLEARLTAAGSDVKIDFYMDDTFKATQYGKGFAGAAMWLIINLQMEGSSGSPGPTGETTYQARNVKVTRSGS</sequence>
<dbReference type="Gene3D" id="2.60.120.200">
    <property type="match status" value="1"/>
</dbReference>
<dbReference type="AlphaFoldDB" id="A0A0D7BKU6"/>
<dbReference type="EMBL" id="KN880462">
    <property type="protein sequence ID" value="KIY70840.1"/>
    <property type="molecule type" value="Genomic_DNA"/>
</dbReference>
<feature type="signal peptide" evidence="1">
    <location>
        <begin position="1"/>
        <end position="15"/>
    </location>
</feature>
<evidence type="ECO:0000313" key="4">
    <source>
        <dbReference type="Proteomes" id="UP000054007"/>
    </source>
</evidence>
<feature type="chain" id="PRO_5013379981" evidence="1">
    <location>
        <begin position="16"/>
        <end position="242"/>
    </location>
</feature>
<evidence type="ECO:0000313" key="3">
    <source>
        <dbReference type="EMBL" id="KIY70840.1"/>
    </source>
</evidence>